<dbReference type="PROSITE" id="PS51257">
    <property type="entry name" value="PROKAR_LIPOPROTEIN"/>
    <property type="match status" value="1"/>
</dbReference>
<keyword evidence="5" id="KW-1185">Reference proteome</keyword>
<protein>
    <recommendedName>
        <fullName evidence="3">Transcobalamin-like C-terminal domain-containing protein</fullName>
    </recommendedName>
</protein>
<reference evidence="4" key="1">
    <citation type="journal article" date="2014" name="Int. J. Syst. Evol. Microbiol.">
        <title>Complete genome sequence of Corynebacterium casei LMG S-19264T (=DSM 44701T), isolated from a smear-ripened cheese.</title>
        <authorList>
            <consortium name="US DOE Joint Genome Institute (JGI-PGF)"/>
            <person name="Walter F."/>
            <person name="Albersmeier A."/>
            <person name="Kalinowski J."/>
            <person name="Ruckert C."/>
        </authorList>
    </citation>
    <scope>NUCLEOTIDE SEQUENCE</scope>
    <source>
        <strain evidence="4">JCM 3051</strain>
    </source>
</reference>
<accession>A0A8H9L6X2</accession>
<reference evidence="4" key="2">
    <citation type="submission" date="2020-09" db="EMBL/GenBank/DDBJ databases">
        <authorList>
            <person name="Sun Q."/>
            <person name="Ohkuma M."/>
        </authorList>
    </citation>
    <scope>NUCLEOTIDE SEQUENCE</scope>
    <source>
        <strain evidence="4">JCM 3051</strain>
    </source>
</reference>
<dbReference type="InterPro" id="IPR027954">
    <property type="entry name" value="Transcobalamin-like_C"/>
</dbReference>
<evidence type="ECO:0000259" key="3">
    <source>
        <dbReference type="Pfam" id="PF14478"/>
    </source>
</evidence>
<feature type="region of interest" description="Disordered" evidence="1">
    <location>
        <begin position="27"/>
        <end position="79"/>
    </location>
</feature>
<sequence length="150" mass="15618">MNTTTFRPPRLARAAAVVLLGAGLLAGCGDGREPERASTAPPVMSERSAAPSGTPSAPASDGERKRGAETFSYPGRTGSTALELLLEEDPTAELTGEGENAFVTSINGRTADDAENEFWSLSVDGVPAQVGAGMLDTEDGQEITWTIETY</sequence>
<organism evidence="4 5">
    <name type="scientific">Promicromonospora citrea</name>
    <dbReference type="NCBI Taxonomy" id="43677"/>
    <lineage>
        <taxon>Bacteria</taxon>
        <taxon>Bacillati</taxon>
        <taxon>Actinomycetota</taxon>
        <taxon>Actinomycetes</taxon>
        <taxon>Micrococcales</taxon>
        <taxon>Promicromonosporaceae</taxon>
        <taxon>Promicromonospora</taxon>
    </lineage>
</organism>
<dbReference type="Pfam" id="PF14478">
    <property type="entry name" value="DUF4430"/>
    <property type="match status" value="1"/>
</dbReference>
<dbReference type="AlphaFoldDB" id="A0A8H9L6X2"/>
<dbReference type="RefSeq" id="WP_171106790.1">
    <property type="nucleotide sequence ID" value="NZ_BMPT01000017.1"/>
</dbReference>
<feature type="compositionally biased region" description="Low complexity" evidence="1">
    <location>
        <begin position="48"/>
        <end position="60"/>
    </location>
</feature>
<proteinExistence type="predicted"/>
<name>A0A8H9L6X2_9MICO</name>
<dbReference type="Gene3D" id="2.170.130.30">
    <property type="match status" value="1"/>
</dbReference>
<keyword evidence="2" id="KW-0732">Signal</keyword>
<dbReference type="Proteomes" id="UP000655589">
    <property type="component" value="Unassembled WGS sequence"/>
</dbReference>
<feature type="signal peptide" evidence="2">
    <location>
        <begin position="1"/>
        <end position="26"/>
    </location>
</feature>
<evidence type="ECO:0000313" key="5">
    <source>
        <dbReference type="Proteomes" id="UP000655589"/>
    </source>
</evidence>
<evidence type="ECO:0000256" key="2">
    <source>
        <dbReference type="SAM" id="SignalP"/>
    </source>
</evidence>
<evidence type="ECO:0000313" key="4">
    <source>
        <dbReference type="EMBL" id="GGM37560.1"/>
    </source>
</evidence>
<gene>
    <name evidence="4" type="ORF">GCM10010102_36410</name>
</gene>
<evidence type="ECO:0000256" key="1">
    <source>
        <dbReference type="SAM" id="MobiDB-lite"/>
    </source>
</evidence>
<dbReference type="EMBL" id="BMPT01000017">
    <property type="protein sequence ID" value="GGM37560.1"/>
    <property type="molecule type" value="Genomic_DNA"/>
</dbReference>
<feature type="chain" id="PRO_5039525164" description="Transcobalamin-like C-terminal domain-containing protein" evidence="2">
    <location>
        <begin position="27"/>
        <end position="150"/>
    </location>
</feature>
<comment type="caution">
    <text evidence="4">The sequence shown here is derived from an EMBL/GenBank/DDBJ whole genome shotgun (WGS) entry which is preliminary data.</text>
</comment>
<feature type="domain" description="Transcobalamin-like C-terminal" evidence="3">
    <location>
        <begin position="78"/>
        <end position="148"/>
    </location>
</feature>